<dbReference type="PROSITE" id="PS50928">
    <property type="entry name" value="ABC_TM1"/>
    <property type="match status" value="1"/>
</dbReference>
<keyword evidence="2 7" id="KW-0813">Transport</keyword>
<dbReference type="InterPro" id="IPR000515">
    <property type="entry name" value="MetI-like"/>
</dbReference>
<dbReference type="InterPro" id="IPR035906">
    <property type="entry name" value="MetI-like_sf"/>
</dbReference>
<keyword evidence="6 7" id="KW-0472">Membrane</keyword>
<dbReference type="CDD" id="cd06261">
    <property type="entry name" value="TM_PBP2"/>
    <property type="match status" value="1"/>
</dbReference>
<dbReference type="GO" id="GO:0055085">
    <property type="term" value="P:transmembrane transport"/>
    <property type="evidence" value="ECO:0007669"/>
    <property type="project" value="InterPro"/>
</dbReference>
<dbReference type="OrthoDB" id="9810086at2"/>
<feature type="transmembrane region" description="Helical" evidence="7">
    <location>
        <begin position="154"/>
        <end position="176"/>
    </location>
</feature>
<proteinExistence type="inferred from homology"/>
<dbReference type="EMBL" id="SSOB01000018">
    <property type="protein sequence ID" value="THF77829.1"/>
    <property type="molecule type" value="Genomic_DNA"/>
</dbReference>
<reference evidence="9 10" key="1">
    <citation type="submission" date="2019-04" db="EMBL/GenBank/DDBJ databases">
        <title>Cohnella sp. nov. isolated from preserved vegetables.</title>
        <authorList>
            <person name="Lin S.-Y."/>
            <person name="Hung M.-H."/>
            <person name="Young C.-C."/>
        </authorList>
    </citation>
    <scope>NUCLEOTIDE SEQUENCE [LARGE SCALE GENOMIC DNA]</scope>
    <source>
        <strain evidence="9 10">CC-MHH1044</strain>
    </source>
</reference>
<dbReference type="GO" id="GO:0005886">
    <property type="term" value="C:plasma membrane"/>
    <property type="evidence" value="ECO:0007669"/>
    <property type="project" value="UniProtKB-SubCell"/>
</dbReference>
<feature type="transmembrane region" description="Helical" evidence="7">
    <location>
        <begin position="81"/>
        <end position="100"/>
    </location>
</feature>
<sequence length="264" mass="29129">MNTLAMSFSASSAIDAREVVFIPKGFHLYAYQYSLGKPEFLRSIGISIERILLGVPLSMLLSVLAAYPLSRERGVFRGRTVYAWIFVFTILFSGGLIPSYMLVYKTGLIDTIGALIIPGAVPVFNIVLLLNFFRGIPKEIGEAAFIDGAGHWKSLFAIYIPLSAAVLATTALFSFVGHWNSWFDGIIYMNSDRNYPLQSYLQTLVLKTDLASVAFNSTVQGYELLSNKNIKAAQVIVGAVPVLIIYPFLQRYFSKGIVLGSVKD</sequence>
<evidence type="ECO:0000256" key="6">
    <source>
        <dbReference type="ARBA" id="ARBA00023136"/>
    </source>
</evidence>
<feature type="domain" description="ABC transmembrane type-1" evidence="8">
    <location>
        <begin position="44"/>
        <end position="249"/>
    </location>
</feature>
<evidence type="ECO:0000256" key="3">
    <source>
        <dbReference type="ARBA" id="ARBA00022475"/>
    </source>
</evidence>
<feature type="transmembrane region" description="Helical" evidence="7">
    <location>
        <begin position="112"/>
        <end position="133"/>
    </location>
</feature>
<dbReference type="Proteomes" id="UP000310636">
    <property type="component" value="Unassembled WGS sequence"/>
</dbReference>
<name>A0A4S4BSH9_9BACL</name>
<dbReference type="Pfam" id="PF00528">
    <property type="entry name" value="BPD_transp_1"/>
    <property type="match status" value="1"/>
</dbReference>
<evidence type="ECO:0000256" key="7">
    <source>
        <dbReference type="RuleBase" id="RU363032"/>
    </source>
</evidence>
<keyword evidence="3" id="KW-1003">Cell membrane</keyword>
<dbReference type="PANTHER" id="PTHR43744:SF9">
    <property type="entry name" value="POLYGALACTURONAN_RHAMNOGALACTURONAN TRANSPORT SYSTEM PERMEASE PROTEIN YTCP"/>
    <property type="match status" value="1"/>
</dbReference>
<dbReference type="PANTHER" id="PTHR43744">
    <property type="entry name" value="ABC TRANSPORTER PERMEASE PROTEIN MG189-RELATED-RELATED"/>
    <property type="match status" value="1"/>
</dbReference>
<evidence type="ECO:0000256" key="4">
    <source>
        <dbReference type="ARBA" id="ARBA00022692"/>
    </source>
</evidence>
<evidence type="ECO:0000313" key="10">
    <source>
        <dbReference type="Proteomes" id="UP000310636"/>
    </source>
</evidence>
<accession>A0A4S4BSH9</accession>
<evidence type="ECO:0000256" key="5">
    <source>
        <dbReference type="ARBA" id="ARBA00022989"/>
    </source>
</evidence>
<keyword evidence="10" id="KW-1185">Reference proteome</keyword>
<protein>
    <submittedName>
        <fullName evidence="9">Carbohydrate ABC transporter permease</fullName>
    </submittedName>
</protein>
<evidence type="ECO:0000256" key="1">
    <source>
        <dbReference type="ARBA" id="ARBA00004651"/>
    </source>
</evidence>
<comment type="caution">
    <text evidence="9">The sequence shown here is derived from an EMBL/GenBank/DDBJ whole genome shotgun (WGS) entry which is preliminary data.</text>
</comment>
<dbReference type="AlphaFoldDB" id="A0A4S4BSH9"/>
<dbReference type="Gene3D" id="1.10.3720.10">
    <property type="entry name" value="MetI-like"/>
    <property type="match status" value="1"/>
</dbReference>
<keyword evidence="5 7" id="KW-1133">Transmembrane helix</keyword>
<organism evidence="9 10">
    <name type="scientific">Cohnella fermenti</name>
    <dbReference type="NCBI Taxonomy" id="2565925"/>
    <lineage>
        <taxon>Bacteria</taxon>
        <taxon>Bacillati</taxon>
        <taxon>Bacillota</taxon>
        <taxon>Bacilli</taxon>
        <taxon>Bacillales</taxon>
        <taxon>Paenibacillaceae</taxon>
        <taxon>Cohnella</taxon>
    </lineage>
</organism>
<gene>
    <name evidence="9" type="ORF">E6C55_15760</name>
</gene>
<dbReference type="SUPFAM" id="SSF161098">
    <property type="entry name" value="MetI-like"/>
    <property type="match status" value="1"/>
</dbReference>
<evidence type="ECO:0000259" key="8">
    <source>
        <dbReference type="PROSITE" id="PS50928"/>
    </source>
</evidence>
<evidence type="ECO:0000256" key="2">
    <source>
        <dbReference type="ARBA" id="ARBA00022448"/>
    </source>
</evidence>
<comment type="subcellular location">
    <subcellularLocation>
        <location evidence="1 7">Cell membrane</location>
        <topology evidence="1 7">Multi-pass membrane protein</topology>
    </subcellularLocation>
</comment>
<evidence type="ECO:0000313" key="9">
    <source>
        <dbReference type="EMBL" id="THF77829.1"/>
    </source>
</evidence>
<feature type="transmembrane region" description="Helical" evidence="7">
    <location>
        <begin position="232"/>
        <end position="249"/>
    </location>
</feature>
<comment type="similarity">
    <text evidence="7">Belongs to the binding-protein-dependent transport system permease family.</text>
</comment>
<keyword evidence="4 7" id="KW-0812">Transmembrane</keyword>
<feature type="transmembrane region" description="Helical" evidence="7">
    <location>
        <begin position="40"/>
        <end position="69"/>
    </location>
</feature>